<dbReference type="EMBL" id="NGFO01000001">
    <property type="protein sequence ID" value="OUC80828.1"/>
    <property type="molecule type" value="Genomic_DNA"/>
</dbReference>
<evidence type="ECO:0000256" key="1">
    <source>
        <dbReference type="SAM" id="MobiDB-lite"/>
    </source>
</evidence>
<reference evidence="2 3" key="1">
    <citation type="submission" date="2017-05" db="EMBL/GenBank/DDBJ databases">
        <title>Biotechnological potential of actinobacteria isolated from South African environments.</title>
        <authorList>
            <person name="Le Roes-Hill M."/>
            <person name="Prins A."/>
            <person name="Durrell K.A."/>
        </authorList>
    </citation>
    <scope>NUCLEOTIDE SEQUENCE [LARGE SCALE GENOMIC DNA]</scope>
    <source>
        <strain evidence="2">BS2</strain>
    </source>
</reference>
<organism evidence="2 3">
    <name type="scientific">Gordonia lacunae</name>
    <dbReference type="NCBI Taxonomy" id="417102"/>
    <lineage>
        <taxon>Bacteria</taxon>
        <taxon>Bacillati</taxon>
        <taxon>Actinomycetota</taxon>
        <taxon>Actinomycetes</taxon>
        <taxon>Mycobacteriales</taxon>
        <taxon>Gordoniaceae</taxon>
        <taxon>Gordonia</taxon>
    </lineage>
</organism>
<evidence type="ECO:0000313" key="2">
    <source>
        <dbReference type="EMBL" id="OUC80828.1"/>
    </source>
</evidence>
<name>A0A2C9ZJB4_9ACTN</name>
<feature type="compositionally biased region" description="Basic and acidic residues" evidence="1">
    <location>
        <begin position="67"/>
        <end position="76"/>
    </location>
</feature>
<accession>A0A2C9ZJB4</accession>
<proteinExistence type="predicted"/>
<evidence type="ECO:0000313" key="3">
    <source>
        <dbReference type="Proteomes" id="UP000194632"/>
    </source>
</evidence>
<dbReference type="Proteomes" id="UP000194632">
    <property type="component" value="Unassembled WGS sequence"/>
</dbReference>
<feature type="compositionally biased region" description="Gly residues" evidence="1">
    <location>
        <begin position="1"/>
        <end position="31"/>
    </location>
</feature>
<keyword evidence="3" id="KW-1185">Reference proteome</keyword>
<protein>
    <submittedName>
        <fullName evidence="2">Uncharacterized protein</fullName>
    </submittedName>
</protein>
<sequence length="76" mass="7694">MPGGGRWPWPGGGPGRSGGPAGRPGGIGGPGRPRRRIGGSCSFIPSNVRMGGRDGCRSVGVRSGVDPLERDSPQRS</sequence>
<dbReference type="AlphaFoldDB" id="A0A2C9ZJB4"/>
<comment type="caution">
    <text evidence="2">The sequence shown here is derived from an EMBL/GenBank/DDBJ whole genome shotgun (WGS) entry which is preliminary data.</text>
</comment>
<feature type="region of interest" description="Disordered" evidence="1">
    <location>
        <begin position="1"/>
        <end position="76"/>
    </location>
</feature>
<gene>
    <name evidence="2" type="ORF">CA982_00170</name>
</gene>